<name>A0A804J6P0_MUSAM</name>
<evidence type="ECO:0000313" key="3">
    <source>
        <dbReference type="Proteomes" id="UP000012960"/>
    </source>
</evidence>
<keyword evidence="3" id="KW-1185">Reference proteome</keyword>
<evidence type="ECO:0000313" key="2">
    <source>
        <dbReference type="EnsemblPlants" id="Ma05_p20680.1"/>
    </source>
</evidence>
<sequence>MNAKGHSCKRADRWAAPQKIHGGQLSRLPRLHIPNEQDRWKEFINSLKITAP</sequence>
<reference evidence="1" key="1">
    <citation type="submission" date="2021-03" db="EMBL/GenBank/DDBJ databases">
        <authorList>
            <consortium name="Genoscope - CEA"/>
            <person name="William W."/>
        </authorList>
    </citation>
    <scope>NUCLEOTIDE SEQUENCE</scope>
    <source>
        <strain evidence="1">Doubled-haploid Pahang</strain>
    </source>
</reference>
<dbReference type="Proteomes" id="UP000012960">
    <property type="component" value="Unplaced"/>
</dbReference>
<reference evidence="2" key="2">
    <citation type="submission" date="2021-05" db="UniProtKB">
        <authorList>
            <consortium name="EnsemblPlants"/>
        </authorList>
    </citation>
    <scope>IDENTIFICATION</scope>
    <source>
        <strain evidence="2">subsp. malaccensis</strain>
    </source>
</reference>
<organism evidence="2 3">
    <name type="scientific">Musa acuminata subsp. malaccensis</name>
    <name type="common">Wild banana</name>
    <name type="synonym">Musa malaccensis</name>
    <dbReference type="NCBI Taxonomy" id="214687"/>
    <lineage>
        <taxon>Eukaryota</taxon>
        <taxon>Viridiplantae</taxon>
        <taxon>Streptophyta</taxon>
        <taxon>Embryophyta</taxon>
        <taxon>Tracheophyta</taxon>
        <taxon>Spermatophyta</taxon>
        <taxon>Magnoliopsida</taxon>
        <taxon>Liliopsida</taxon>
        <taxon>Zingiberales</taxon>
        <taxon>Musaceae</taxon>
        <taxon>Musa</taxon>
    </lineage>
</organism>
<proteinExistence type="predicted"/>
<accession>A0A804J6P0</accession>
<protein>
    <submittedName>
        <fullName evidence="1">(wild Malaysian banana) hypothetical protein</fullName>
    </submittedName>
</protein>
<dbReference type="AlphaFoldDB" id="A0A804J6P0"/>
<dbReference type="EMBL" id="HG996470">
    <property type="protein sequence ID" value="CAG1839092.1"/>
    <property type="molecule type" value="Genomic_DNA"/>
</dbReference>
<gene>
    <name evidence="1" type="ORF">GSMUA_272690.1</name>
</gene>
<dbReference type="EnsemblPlants" id="Ma05_t20680.1">
    <property type="protein sequence ID" value="Ma05_p20680.1"/>
    <property type="gene ID" value="Ma05_g20680"/>
</dbReference>
<dbReference type="Gramene" id="Ma05_t20680.1">
    <property type="protein sequence ID" value="Ma05_p20680.1"/>
    <property type="gene ID" value="Ma05_g20680"/>
</dbReference>
<evidence type="ECO:0000313" key="1">
    <source>
        <dbReference type="EMBL" id="CAG1839092.1"/>
    </source>
</evidence>
<dbReference type="InParanoid" id="A0A804J6P0"/>